<comment type="caution">
    <text evidence="12">The sequence shown here is derived from an EMBL/GenBank/DDBJ whole genome shotgun (WGS) entry which is preliminary data.</text>
</comment>
<evidence type="ECO:0000256" key="8">
    <source>
        <dbReference type="ARBA" id="ARBA00022605"/>
    </source>
</evidence>
<evidence type="ECO:0000256" key="1">
    <source>
        <dbReference type="ARBA" id="ARBA00001933"/>
    </source>
</evidence>
<evidence type="ECO:0000313" key="12">
    <source>
        <dbReference type="EMBL" id="KAH3680430.1"/>
    </source>
</evidence>
<dbReference type="PROSITE" id="PS00600">
    <property type="entry name" value="AA_TRANSFER_CLASS_3"/>
    <property type="match status" value="1"/>
</dbReference>
<dbReference type="InterPro" id="IPR015421">
    <property type="entry name" value="PyrdxlP-dep_Trfase_major"/>
</dbReference>
<dbReference type="Pfam" id="PF00202">
    <property type="entry name" value="Aminotran_3"/>
    <property type="match status" value="1"/>
</dbReference>
<protein>
    <recommendedName>
        <fullName evidence="6">Acetylornithine aminotransferase, mitochondrial</fullName>
        <ecNumber evidence="5">2.6.1.11</ecNumber>
    </recommendedName>
</protein>
<dbReference type="InterPro" id="IPR050103">
    <property type="entry name" value="Class-III_PLP-dep_AT"/>
</dbReference>
<evidence type="ECO:0000256" key="7">
    <source>
        <dbReference type="ARBA" id="ARBA00022576"/>
    </source>
</evidence>
<dbReference type="GO" id="GO:0003992">
    <property type="term" value="F:N2-acetyl-L-ornithine:2-oxoglutarate 5-aminotransferase activity"/>
    <property type="evidence" value="ECO:0007669"/>
    <property type="project" value="UniProtKB-EC"/>
</dbReference>
<evidence type="ECO:0000256" key="4">
    <source>
        <dbReference type="ARBA" id="ARBA00008954"/>
    </source>
</evidence>
<keyword evidence="8" id="KW-0028">Amino-acid biosynthesis</keyword>
<dbReference type="NCBIfam" id="TIGR00707">
    <property type="entry name" value="argD"/>
    <property type="match status" value="1"/>
</dbReference>
<evidence type="ECO:0000256" key="5">
    <source>
        <dbReference type="ARBA" id="ARBA00012919"/>
    </source>
</evidence>
<dbReference type="AlphaFoldDB" id="A0A9P8PZK2"/>
<dbReference type="GO" id="GO:0006526">
    <property type="term" value="P:L-arginine biosynthetic process"/>
    <property type="evidence" value="ECO:0007669"/>
    <property type="project" value="UniProtKB-ARBA"/>
</dbReference>
<dbReference type="InterPro" id="IPR015424">
    <property type="entry name" value="PyrdxlP-dep_Trfase"/>
</dbReference>
<reference evidence="12" key="1">
    <citation type="journal article" date="2021" name="Open Biol.">
        <title>Shared evolutionary footprints suggest mitochondrial oxidative damage underlies multiple complex I losses in fungi.</title>
        <authorList>
            <person name="Schikora-Tamarit M.A."/>
            <person name="Marcet-Houben M."/>
            <person name="Nosek J."/>
            <person name="Gabaldon T."/>
        </authorList>
    </citation>
    <scope>NUCLEOTIDE SEQUENCE</scope>
    <source>
        <strain evidence="12">CBS6341</strain>
    </source>
</reference>
<comment type="pathway">
    <text evidence="3">Amino-acid biosynthesis; L-arginine biosynthesis; N(2)-acetyl-L-ornithine from L-glutamate: step 4/4.</text>
</comment>
<dbReference type="PANTHER" id="PTHR11986:SF79">
    <property type="entry name" value="ACETYLORNITHINE AMINOTRANSFERASE, MITOCHONDRIAL"/>
    <property type="match status" value="1"/>
</dbReference>
<proteinExistence type="inferred from homology"/>
<dbReference type="Gene3D" id="3.40.640.10">
    <property type="entry name" value="Type I PLP-dependent aspartate aminotransferase-like (Major domain)"/>
    <property type="match status" value="1"/>
</dbReference>
<accession>A0A9P8PZK2</accession>
<evidence type="ECO:0000256" key="11">
    <source>
        <dbReference type="RuleBase" id="RU003560"/>
    </source>
</evidence>
<dbReference type="GO" id="GO:0005759">
    <property type="term" value="C:mitochondrial matrix"/>
    <property type="evidence" value="ECO:0007669"/>
    <property type="project" value="TreeGrafter"/>
</dbReference>
<dbReference type="CDD" id="cd00610">
    <property type="entry name" value="OAT_like"/>
    <property type="match status" value="1"/>
</dbReference>
<dbReference type="PIRSF" id="PIRSF000521">
    <property type="entry name" value="Transaminase_4ab_Lys_Orn"/>
    <property type="match status" value="1"/>
</dbReference>
<evidence type="ECO:0000256" key="10">
    <source>
        <dbReference type="ARBA" id="ARBA00022898"/>
    </source>
</evidence>
<dbReference type="InterPro" id="IPR004636">
    <property type="entry name" value="AcOrn/SuccOrn_fam"/>
</dbReference>
<dbReference type="InterPro" id="IPR005814">
    <property type="entry name" value="Aminotrans_3"/>
</dbReference>
<dbReference type="Proteomes" id="UP000769528">
    <property type="component" value="Unassembled WGS sequence"/>
</dbReference>
<keyword evidence="13" id="KW-1185">Reference proteome</keyword>
<dbReference type="EMBL" id="JAEUBF010000117">
    <property type="protein sequence ID" value="KAH3680430.1"/>
    <property type="molecule type" value="Genomic_DNA"/>
</dbReference>
<evidence type="ECO:0000313" key="13">
    <source>
        <dbReference type="Proteomes" id="UP000769528"/>
    </source>
</evidence>
<dbReference type="FunFam" id="3.40.640.10:FF:000004">
    <property type="entry name" value="Acetylornithine aminotransferase"/>
    <property type="match status" value="1"/>
</dbReference>
<dbReference type="GO" id="GO:0030170">
    <property type="term" value="F:pyridoxal phosphate binding"/>
    <property type="evidence" value="ECO:0007669"/>
    <property type="project" value="InterPro"/>
</dbReference>
<evidence type="ECO:0000256" key="2">
    <source>
        <dbReference type="ARBA" id="ARBA00004173"/>
    </source>
</evidence>
<organism evidence="12 13">
    <name type="scientific">Wickerhamomyces mucosus</name>
    <dbReference type="NCBI Taxonomy" id="1378264"/>
    <lineage>
        <taxon>Eukaryota</taxon>
        <taxon>Fungi</taxon>
        <taxon>Dikarya</taxon>
        <taxon>Ascomycota</taxon>
        <taxon>Saccharomycotina</taxon>
        <taxon>Saccharomycetes</taxon>
        <taxon>Phaffomycetales</taxon>
        <taxon>Wickerhamomycetaceae</taxon>
        <taxon>Wickerhamomyces</taxon>
    </lineage>
</organism>
<evidence type="ECO:0000256" key="6">
    <source>
        <dbReference type="ARBA" id="ARBA00021753"/>
    </source>
</evidence>
<comment type="subcellular location">
    <subcellularLocation>
        <location evidence="2">Mitochondrion</location>
    </subcellularLocation>
</comment>
<sequence>MLRSLNRIPSYLKSTSRSFSTSRVFLNSESTESSKFINENSKYTVTTYSRPNIVFEKGKGANLWDIEGKKYVDFSSGIAVTALGHSHPEIASIIYDQALTLVHSSNLFHNLWTGELSKQLVESTLKSGGMYNASRVFLANSGTEANEAAFKFARKHGKSISSTKTEFITFETSFHGRSMGALSLTPNPKYQEPFAPLIPGVSVAKPNDIESVKALINENTAGVIIEPIQGEGGVRPIDTEFLIELKKLTKQFNAVLVYDEIQCGLGRSGKLWAHSHLPKEAHPDIVTMAKALGNGYPIGATMITEEIEQVLKVGDHGTTYGGNPLGARIGSYVLSQVSNEDFLKQVEEKSKIFINVLNELKSEFPEDIKEVRGKGLMLGVEFAKDPTPVVEKARDLGLIVITAGGNTVRFVPSLNIEQENIDSGLKIFKEAVHSVLLTK</sequence>
<dbReference type="OrthoDB" id="5419315at2759"/>
<keyword evidence="10 11" id="KW-0663">Pyridoxal phosphate</keyword>
<dbReference type="GO" id="GO:0042802">
    <property type="term" value="F:identical protein binding"/>
    <property type="evidence" value="ECO:0007669"/>
    <property type="project" value="TreeGrafter"/>
</dbReference>
<dbReference type="HAMAP" id="MF_01107">
    <property type="entry name" value="ArgD_aminotrans_3"/>
    <property type="match status" value="1"/>
</dbReference>
<dbReference type="InterPro" id="IPR015422">
    <property type="entry name" value="PyrdxlP-dep_Trfase_small"/>
</dbReference>
<reference evidence="12" key="2">
    <citation type="submission" date="2021-01" db="EMBL/GenBank/DDBJ databases">
        <authorList>
            <person name="Schikora-Tamarit M.A."/>
        </authorList>
    </citation>
    <scope>NUCLEOTIDE SEQUENCE</scope>
    <source>
        <strain evidence="12">CBS6341</strain>
    </source>
</reference>
<dbReference type="InterPro" id="IPR049704">
    <property type="entry name" value="Aminotrans_3_PPA_site"/>
</dbReference>
<dbReference type="PANTHER" id="PTHR11986">
    <property type="entry name" value="AMINOTRANSFERASE CLASS III"/>
    <property type="match status" value="1"/>
</dbReference>
<dbReference type="EC" id="2.6.1.11" evidence="5"/>
<keyword evidence="7" id="KW-0032">Aminotransferase</keyword>
<keyword evidence="9" id="KW-0808">Transferase</keyword>
<evidence type="ECO:0000256" key="9">
    <source>
        <dbReference type="ARBA" id="ARBA00022679"/>
    </source>
</evidence>
<dbReference type="NCBIfam" id="NF002325">
    <property type="entry name" value="PRK01278.1"/>
    <property type="match status" value="1"/>
</dbReference>
<dbReference type="SUPFAM" id="SSF53383">
    <property type="entry name" value="PLP-dependent transferases"/>
    <property type="match status" value="1"/>
</dbReference>
<comment type="similarity">
    <text evidence="4 11">Belongs to the class-III pyridoxal-phosphate-dependent aminotransferase family.</text>
</comment>
<dbReference type="Gene3D" id="3.90.1150.10">
    <property type="entry name" value="Aspartate Aminotransferase, domain 1"/>
    <property type="match status" value="1"/>
</dbReference>
<gene>
    <name evidence="12" type="ORF">WICMUC_000361</name>
</gene>
<comment type="cofactor">
    <cofactor evidence="1">
        <name>pyridoxal 5'-phosphate</name>
        <dbReference type="ChEBI" id="CHEBI:597326"/>
    </cofactor>
</comment>
<evidence type="ECO:0000256" key="3">
    <source>
        <dbReference type="ARBA" id="ARBA00005024"/>
    </source>
</evidence>
<name>A0A9P8PZK2_9ASCO</name>